<gene>
    <name evidence="1" type="ORF">EGR_04896</name>
</gene>
<proteinExistence type="predicted"/>
<comment type="caution">
    <text evidence="1">The sequence shown here is derived from an EMBL/GenBank/DDBJ whole genome shotgun (WGS) entry which is preliminary data.</text>
</comment>
<protein>
    <submittedName>
        <fullName evidence="1">Uncharacterized protein</fullName>
    </submittedName>
</protein>
<dbReference type="GeneID" id="36340611"/>
<sequence length="361" mass="41424">MKGCYCSLHRAYLSNPNGNLGNVKIGVWQQVKQDAQGIQATCICKAAQTSEQGIIPDSFNDHLQFKCVYQSSYNNSEQSTLKKLNHCVILCHLCVLLRRPAAHSIRRFLKCSYHESDLPNVFYVMLLWIANRHFIQDTASCTANVPAFYAFHTFIQGLVISPAIFSPDLQLSISSLDYCGIFILRADISERDKQKLAEWSKPSMQKFLKFQIFILCLIENICPLLIYKHSEKLSFKLVSPDWLITGRVEIQEHSAFLFDILKSLFGLYESPINLSIFIVSGKEIFDASVAAERTKNLKEPRIRIRTRKCSYLVKIVLKKSKGIRSVNEMSISATVKRFPNSNNSCNFFEKNIWNFRNSKFF</sequence>
<dbReference type="KEGG" id="egl:EGR_04896"/>
<evidence type="ECO:0000313" key="2">
    <source>
        <dbReference type="Proteomes" id="UP000019149"/>
    </source>
</evidence>
<evidence type="ECO:0000313" key="1">
    <source>
        <dbReference type="EMBL" id="EUB60186.1"/>
    </source>
</evidence>
<accession>W6UGR1</accession>
<keyword evidence="2" id="KW-1185">Reference proteome</keyword>
<dbReference type="EMBL" id="APAU02000033">
    <property type="protein sequence ID" value="EUB60186.1"/>
    <property type="molecule type" value="Genomic_DNA"/>
</dbReference>
<name>W6UGR1_ECHGR</name>
<dbReference type="Proteomes" id="UP000019149">
    <property type="component" value="Unassembled WGS sequence"/>
</dbReference>
<dbReference type="CTD" id="36340611"/>
<reference evidence="1 2" key="1">
    <citation type="journal article" date="2013" name="Nat. Genet.">
        <title>The genome of the hydatid tapeworm Echinococcus granulosus.</title>
        <authorList>
            <person name="Zheng H."/>
            <person name="Zhang W."/>
            <person name="Zhang L."/>
            <person name="Zhang Z."/>
            <person name="Li J."/>
            <person name="Lu G."/>
            <person name="Zhu Y."/>
            <person name="Wang Y."/>
            <person name="Huang Y."/>
            <person name="Liu J."/>
            <person name="Kang H."/>
            <person name="Chen J."/>
            <person name="Wang L."/>
            <person name="Chen A."/>
            <person name="Yu S."/>
            <person name="Gao Z."/>
            <person name="Jin L."/>
            <person name="Gu W."/>
            <person name="Wang Z."/>
            <person name="Zhao L."/>
            <person name="Shi B."/>
            <person name="Wen H."/>
            <person name="Lin R."/>
            <person name="Jones M.K."/>
            <person name="Brejova B."/>
            <person name="Vinar T."/>
            <person name="Zhao G."/>
            <person name="McManus D.P."/>
            <person name="Chen Z."/>
            <person name="Zhou Y."/>
            <person name="Wang S."/>
        </authorList>
    </citation>
    <scope>NUCLEOTIDE SEQUENCE [LARGE SCALE GENOMIC DNA]</scope>
</reference>
<organism evidence="1 2">
    <name type="scientific">Echinococcus granulosus</name>
    <name type="common">Hydatid tapeworm</name>
    <dbReference type="NCBI Taxonomy" id="6210"/>
    <lineage>
        <taxon>Eukaryota</taxon>
        <taxon>Metazoa</taxon>
        <taxon>Spiralia</taxon>
        <taxon>Lophotrochozoa</taxon>
        <taxon>Platyhelminthes</taxon>
        <taxon>Cestoda</taxon>
        <taxon>Eucestoda</taxon>
        <taxon>Cyclophyllidea</taxon>
        <taxon>Taeniidae</taxon>
        <taxon>Echinococcus</taxon>
        <taxon>Echinococcus granulosus group</taxon>
    </lineage>
</organism>
<dbReference type="AlphaFoldDB" id="W6UGR1"/>
<dbReference type="RefSeq" id="XP_024351382.1">
    <property type="nucleotide sequence ID" value="XM_024494145.1"/>
</dbReference>